<evidence type="ECO:0000313" key="3">
    <source>
        <dbReference type="EMBL" id="SEA85200.1"/>
    </source>
</evidence>
<dbReference type="GO" id="GO:0051607">
    <property type="term" value="P:defense response to virus"/>
    <property type="evidence" value="ECO:0007669"/>
    <property type="project" value="UniProtKB-KW"/>
</dbReference>
<protein>
    <submittedName>
        <fullName evidence="3">CRISPR-associated protein, Cmr4 family</fullName>
    </submittedName>
</protein>
<feature type="domain" description="CRISPR type III-associated protein" evidence="2">
    <location>
        <begin position="10"/>
        <end position="294"/>
    </location>
</feature>
<accession>A0A1H4EKV3</accession>
<gene>
    <name evidence="3" type="ORF">SAMN05660964_02611</name>
</gene>
<organism evidence="3 4">
    <name type="scientific">Thiothrix caldifontis</name>
    <dbReference type="NCBI Taxonomy" id="525918"/>
    <lineage>
        <taxon>Bacteria</taxon>
        <taxon>Pseudomonadati</taxon>
        <taxon>Pseudomonadota</taxon>
        <taxon>Gammaproteobacteria</taxon>
        <taxon>Thiotrichales</taxon>
        <taxon>Thiotrichaceae</taxon>
        <taxon>Thiothrix</taxon>
    </lineage>
</organism>
<keyword evidence="4" id="KW-1185">Reference proteome</keyword>
<dbReference type="EMBL" id="FNQP01000016">
    <property type="protein sequence ID" value="SEA85200.1"/>
    <property type="molecule type" value="Genomic_DNA"/>
</dbReference>
<evidence type="ECO:0000256" key="1">
    <source>
        <dbReference type="ARBA" id="ARBA00023118"/>
    </source>
</evidence>
<dbReference type="Proteomes" id="UP000199397">
    <property type="component" value="Unassembled WGS sequence"/>
</dbReference>
<proteinExistence type="predicted"/>
<dbReference type="RefSeq" id="WP_093069303.1">
    <property type="nucleotide sequence ID" value="NZ_FNQP01000016.1"/>
</dbReference>
<dbReference type="OrthoDB" id="9789361at2"/>
<sequence length="304" mass="33153">MFEQSRLLFLYAVTPVHMGAGQAIGVIDNPIQRERHTNHPNMAGSGLKGAIRHHLDTSWEKPLVNRIFGPETDSSDYAGAVSFGDAQLVAFPVRSLKQAFVYAVSPVTLARLKRLATLAKVNADWNVPSVESDKCCVTDKRVLSNGKLVLEAFEYDVEDSASTVLKTVAAWLADNALPQDAAHQYFRDKIKTDLVLLPDDAFSHFVENATVVEPHVRIDDESGTAADGGLFYTENLPPESLLIAPVFASIERFAKDKKPEAHMDAEQVMGKLADSLDKQLVQVGGDATTGRGQVVLHFAGEAKQ</sequence>
<evidence type="ECO:0000313" key="4">
    <source>
        <dbReference type="Proteomes" id="UP000199397"/>
    </source>
</evidence>
<dbReference type="NCBIfam" id="TIGR02580">
    <property type="entry name" value="cas_RAMP_Cmr4"/>
    <property type="match status" value="1"/>
</dbReference>
<dbReference type="PANTHER" id="PTHR36700:SF1">
    <property type="entry name" value="CRISPR SYSTEM CMR SUBUNIT CMR4"/>
    <property type="match status" value="1"/>
</dbReference>
<dbReference type="Pfam" id="PF03787">
    <property type="entry name" value="RAMPs"/>
    <property type="match status" value="1"/>
</dbReference>
<reference evidence="3 4" key="1">
    <citation type="submission" date="2016-10" db="EMBL/GenBank/DDBJ databases">
        <authorList>
            <person name="de Groot N.N."/>
        </authorList>
    </citation>
    <scope>NUCLEOTIDE SEQUENCE [LARGE SCALE GENOMIC DNA]</scope>
    <source>
        <strain evidence="3 4">DSM 21228</strain>
    </source>
</reference>
<dbReference type="STRING" id="525918.SAMN05660964_02611"/>
<keyword evidence="1" id="KW-0051">Antiviral defense</keyword>
<dbReference type="PANTHER" id="PTHR36700">
    <property type="entry name" value="CRISPR SYSTEM CMR SUBUNIT CMR4"/>
    <property type="match status" value="1"/>
</dbReference>
<name>A0A1H4EKV3_9GAMM</name>
<evidence type="ECO:0000259" key="2">
    <source>
        <dbReference type="Pfam" id="PF03787"/>
    </source>
</evidence>
<dbReference type="AlphaFoldDB" id="A0A1H4EKV3"/>
<dbReference type="InterPro" id="IPR005537">
    <property type="entry name" value="RAMP_III_fam"/>
</dbReference>
<dbReference type="InterPro" id="IPR013410">
    <property type="entry name" value="CRISPR-assoc_RAMP_Cmr4"/>
</dbReference>